<dbReference type="Pfam" id="PF00528">
    <property type="entry name" value="BPD_transp_1"/>
    <property type="match status" value="1"/>
</dbReference>
<evidence type="ECO:0000256" key="3">
    <source>
        <dbReference type="ARBA" id="ARBA00022475"/>
    </source>
</evidence>
<dbReference type="RefSeq" id="WP_285628402.1">
    <property type="nucleotide sequence ID" value="NZ_BSTJ01000008.1"/>
</dbReference>
<dbReference type="CDD" id="cd06261">
    <property type="entry name" value="TM_PBP2"/>
    <property type="match status" value="1"/>
</dbReference>
<feature type="transmembrane region" description="Helical" evidence="7">
    <location>
        <begin position="176"/>
        <end position="196"/>
    </location>
</feature>
<feature type="domain" description="ABC transmembrane type-1" evidence="8">
    <location>
        <begin position="95"/>
        <end position="299"/>
    </location>
</feature>
<accession>A0A9W6RLA7</accession>
<feature type="transmembrane region" description="Helical" evidence="7">
    <location>
        <begin position="99"/>
        <end position="121"/>
    </location>
</feature>
<keyword evidence="4 7" id="KW-0812">Transmembrane</keyword>
<dbReference type="Gene3D" id="1.10.3720.10">
    <property type="entry name" value="MetI-like"/>
    <property type="match status" value="1"/>
</dbReference>
<evidence type="ECO:0000259" key="8">
    <source>
        <dbReference type="PROSITE" id="PS50928"/>
    </source>
</evidence>
<feature type="transmembrane region" description="Helical" evidence="7">
    <location>
        <begin position="133"/>
        <end position="156"/>
    </location>
</feature>
<gene>
    <name evidence="9" type="ORF">Airi01_062980</name>
</gene>
<proteinExistence type="inferred from homology"/>
<dbReference type="GO" id="GO:0005886">
    <property type="term" value="C:plasma membrane"/>
    <property type="evidence" value="ECO:0007669"/>
    <property type="project" value="UniProtKB-SubCell"/>
</dbReference>
<evidence type="ECO:0000256" key="2">
    <source>
        <dbReference type="ARBA" id="ARBA00022448"/>
    </source>
</evidence>
<comment type="caution">
    <text evidence="9">The sequence shown here is derived from an EMBL/GenBank/DDBJ whole genome shotgun (WGS) entry which is preliminary data.</text>
</comment>
<reference evidence="9" key="1">
    <citation type="submission" date="2023-03" db="EMBL/GenBank/DDBJ databases">
        <title>Actinoallomurus iriomotensis NBRC 103681.</title>
        <authorList>
            <person name="Ichikawa N."/>
            <person name="Sato H."/>
            <person name="Tonouchi N."/>
        </authorList>
    </citation>
    <scope>NUCLEOTIDE SEQUENCE</scope>
    <source>
        <strain evidence="9">NBRC 103681</strain>
    </source>
</reference>
<keyword evidence="2 7" id="KW-0813">Transport</keyword>
<organism evidence="9 10">
    <name type="scientific">Actinoallomurus iriomotensis</name>
    <dbReference type="NCBI Taxonomy" id="478107"/>
    <lineage>
        <taxon>Bacteria</taxon>
        <taxon>Bacillati</taxon>
        <taxon>Actinomycetota</taxon>
        <taxon>Actinomycetes</taxon>
        <taxon>Streptosporangiales</taxon>
        <taxon>Thermomonosporaceae</taxon>
        <taxon>Actinoallomurus</taxon>
    </lineage>
</organism>
<keyword evidence="3" id="KW-1003">Cell membrane</keyword>
<evidence type="ECO:0000313" key="9">
    <source>
        <dbReference type="EMBL" id="GLY78031.1"/>
    </source>
</evidence>
<dbReference type="PANTHER" id="PTHR43163">
    <property type="entry name" value="DIPEPTIDE TRANSPORT SYSTEM PERMEASE PROTEIN DPPB-RELATED"/>
    <property type="match status" value="1"/>
</dbReference>
<comment type="similarity">
    <text evidence="7">Belongs to the binding-protein-dependent transport system permease family.</text>
</comment>
<evidence type="ECO:0000256" key="4">
    <source>
        <dbReference type="ARBA" id="ARBA00022692"/>
    </source>
</evidence>
<protein>
    <submittedName>
        <fullName evidence="9">ABC transporter permease</fullName>
    </submittedName>
</protein>
<dbReference type="SUPFAM" id="SSF161098">
    <property type="entry name" value="MetI-like"/>
    <property type="match status" value="1"/>
</dbReference>
<evidence type="ECO:0000313" key="10">
    <source>
        <dbReference type="Proteomes" id="UP001165135"/>
    </source>
</evidence>
<keyword evidence="6 7" id="KW-0472">Membrane</keyword>
<keyword evidence="5 7" id="KW-1133">Transmembrane helix</keyword>
<dbReference type="InterPro" id="IPR035906">
    <property type="entry name" value="MetI-like_sf"/>
</dbReference>
<dbReference type="AlphaFoldDB" id="A0A9W6RLA7"/>
<evidence type="ECO:0000256" key="6">
    <source>
        <dbReference type="ARBA" id="ARBA00023136"/>
    </source>
</evidence>
<dbReference type="InterPro" id="IPR045621">
    <property type="entry name" value="BPD_transp_1_N"/>
</dbReference>
<dbReference type="PROSITE" id="PS50928">
    <property type="entry name" value="ABC_TM1"/>
    <property type="match status" value="1"/>
</dbReference>
<feature type="transmembrane region" description="Helical" evidence="7">
    <location>
        <begin position="280"/>
        <end position="303"/>
    </location>
</feature>
<dbReference type="PANTHER" id="PTHR43163:SF3">
    <property type="entry name" value="PEPTIDE ABC TRANSPORTER PERMEASE PROTEIN"/>
    <property type="match status" value="1"/>
</dbReference>
<feature type="transmembrane region" description="Helical" evidence="7">
    <location>
        <begin position="234"/>
        <end position="260"/>
    </location>
</feature>
<evidence type="ECO:0000256" key="1">
    <source>
        <dbReference type="ARBA" id="ARBA00004651"/>
    </source>
</evidence>
<sequence>MLKLLAHRVALSIPLVLLVSVVVFALESLVPGDPARTILGENATPEGIAALHQQMGLDQPWLERYWHWLSGLFHGDLGASLFTGDAVTSELNARLGVTVSLVLCCVLVSAVAGTALGMFSAIRGGPAARVVDVLSLTGLALPNFWVAIVLVALFAVKIRLFPATGYVPLAESPGHWLRSLVLPVIALSLFGVTAVAKQARDATLEVQDTDYIRVLRGNGVAESRIVLKHMLRNAAIPVVTVLGVVAVSMLSGTVFVEGVFVLPGLGSLATQATTDHDLPVILGIGVYFTVVVIILNLLVDLAYGMLNPKVRAS</sequence>
<dbReference type="Proteomes" id="UP001165135">
    <property type="component" value="Unassembled WGS sequence"/>
</dbReference>
<evidence type="ECO:0000256" key="5">
    <source>
        <dbReference type="ARBA" id="ARBA00022989"/>
    </source>
</evidence>
<name>A0A9W6RLA7_9ACTN</name>
<dbReference type="InterPro" id="IPR000515">
    <property type="entry name" value="MetI-like"/>
</dbReference>
<dbReference type="Pfam" id="PF19300">
    <property type="entry name" value="BPD_transp_1_N"/>
    <property type="match status" value="1"/>
</dbReference>
<dbReference type="EMBL" id="BSTJ01000008">
    <property type="protein sequence ID" value="GLY78031.1"/>
    <property type="molecule type" value="Genomic_DNA"/>
</dbReference>
<comment type="subcellular location">
    <subcellularLocation>
        <location evidence="1 7">Cell membrane</location>
        <topology evidence="1 7">Multi-pass membrane protein</topology>
    </subcellularLocation>
</comment>
<dbReference type="GO" id="GO:0055085">
    <property type="term" value="P:transmembrane transport"/>
    <property type="evidence" value="ECO:0007669"/>
    <property type="project" value="InterPro"/>
</dbReference>
<evidence type="ECO:0000256" key="7">
    <source>
        <dbReference type="RuleBase" id="RU363032"/>
    </source>
</evidence>